<protein>
    <submittedName>
        <fullName evidence="2">Uncharacterized protein</fullName>
    </submittedName>
</protein>
<reference evidence="2 3" key="1">
    <citation type="journal article" date="2023" name="Plants (Basel)">
        <title>Bridging the Gap: Combining Genomics and Transcriptomics Approaches to Understand Stylosanthes scabra, an Orphan Legume from the Brazilian Caatinga.</title>
        <authorList>
            <person name="Ferreira-Neto J.R.C."/>
            <person name="da Silva M.D."/>
            <person name="Binneck E."/>
            <person name="de Melo N.F."/>
            <person name="da Silva R.H."/>
            <person name="de Melo A.L.T.M."/>
            <person name="Pandolfi V."/>
            <person name="Bustamante F.O."/>
            <person name="Brasileiro-Vidal A.C."/>
            <person name="Benko-Iseppon A.M."/>
        </authorList>
    </citation>
    <scope>NUCLEOTIDE SEQUENCE [LARGE SCALE GENOMIC DNA]</scope>
    <source>
        <tissue evidence="2">Leaves</tissue>
    </source>
</reference>
<dbReference type="Proteomes" id="UP001341840">
    <property type="component" value="Unassembled WGS sequence"/>
</dbReference>
<evidence type="ECO:0000313" key="3">
    <source>
        <dbReference type="Proteomes" id="UP001341840"/>
    </source>
</evidence>
<dbReference type="Gene3D" id="3.40.395.10">
    <property type="entry name" value="Adenoviral Proteinase, Chain A"/>
    <property type="match status" value="1"/>
</dbReference>
<dbReference type="InterPro" id="IPR038765">
    <property type="entry name" value="Papain-like_cys_pep_sf"/>
</dbReference>
<comment type="caution">
    <text evidence="2">The sequence shown here is derived from an EMBL/GenBank/DDBJ whole genome shotgun (WGS) entry which is preliminary data.</text>
</comment>
<dbReference type="EMBL" id="JASCZI010182764">
    <property type="protein sequence ID" value="MED6188563.1"/>
    <property type="molecule type" value="Genomic_DNA"/>
</dbReference>
<feature type="region of interest" description="Disordered" evidence="1">
    <location>
        <begin position="1"/>
        <end position="26"/>
    </location>
</feature>
<proteinExistence type="predicted"/>
<gene>
    <name evidence="2" type="ORF">PIB30_087129</name>
</gene>
<dbReference type="SUPFAM" id="SSF54001">
    <property type="entry name" value="Cysteine proteinases"/>
    <property type="match status" value="1"/>
</dbReference>
<accession>A0ABU6WV48</accession>
<keyword evidence="3" id="KW-1185">Reference proteome</keyword>
<evidence type="ECO:0000313" key="2">
    <source>
        <dbReference type="EMBL" id="MED6188563.1"/>
    </source>
</evidence>
<evidence type="ECO:0000256" key="1">
    <source>
        <dbReference type="SAM" id="MobiDB-lite"/>
    </source>
</evidence>
<organism evidence="2 3">
    <name type="scientific">Stylosanthes scabra</name>
    <dbReference type="NCBI Taxonomy" id="79078"/>
    <lineage>
        <taxon>Eukaryota</taxon>
        <taxon>Viridiplantae</taxon>
        <taxon>Streptophyta</taxon>
        <taxon>Embryophyta</taxon>
        <taxon>Tracheophyta</taxon>
        <taxon>Spermatophyta</taxon>
        <taxon>Magnoliopsida</taxon>
        <taxon>eudicotyledons</taxon>
        <taxon>Gunneridae</taxon>
        <taxon>Pentapetalae</taxon>
        <taxon>rosids</taxon>
        <taxon>fabids</taxon>
        <taxon>Fabales</taxon>
        <taxon>Fabaceae</taxon>
        <taxon>Papilionoideae</taxon>
        <taxon>50 kb inversion clade</taxon>
        <taxon>dalbergioids sensu lato</taxon>
        <taxon>Dalbergieae</taxon>
        <taxon>Pterocarpus clade</taxon>
        <taxon>Stylosanthes</taxon>
    </lineage>
</organism>
<name>A0ABU6WV48_9FABA</name>
<feature type="compositionally biased region" description="Polar residues" evidence="1">
    <location>
        <begin position="13"/>
        <end position="26"/>
    </location>
</feature>
<sequence length="549" mass="61267">MFAAGSAGHQANIAKNSQSQPKPASSICNSCATEFRELLNKIMMMFGETYGPLVGRVHNCESMVTASHVVLLEIRDRVNKISQGAGDIFMVPTPTNKTTQTTVGCDNEGNMEDLLTSHSTDATGMSAPTTTPNLPGKHATNAPATSNGCGMRVQWSRGIGKVASTASCSKKRANPLAESHNADAERFKKTRSVDDSVACKVLAGVRSGKPPRHPNTPLVRSTWVAGLSPLRKGPDPVHNSEDCLVYKPGMPGQAMQNPNEAQLIPLDFPMVLRPTAAMGFKREQCKFAAYVFQDKVDDKANHMSEVLFKAGKFEISREQFHSLRPGKVIDAAILKGACKVASRLSSQTLVIKQWFLPWTFARDVLNDMDESKVMQKFEGEWMPITFGLLRVIIPIIDEDDTWFLMFFDIKRRQVYSLDVSRTAQTTMKREKYMEKILEFMGGVFRKDRNIGNFPDSIVDFRRWEYFLYPKGMPTNIARYESAVWCLSWIMHHNAFARNVLDYAGTSEYIQLRLAIGLASTKSNDLHTVIDSKAETLWRSKCTPKSKDIS</sequence>